<keyword evidence="4" id="KW-1134">Transmembrane beta strand</keyword>
<evidence type="ECO:0000256" key="2">
    <source>
        <dbReference type="ARBA" id="ARBA00007613"/>
    </source>
</evidence>
<keyword evidence="7" id="KW-0998">Cell outer membrane</keyword>
<dbReference type="GO" id="GO:0015288">
    <property type="term" value="F:porin activity"/>
    <property type="evidence" value="ECO:0007669"/>
    <property type="project" value="TreeGrafter"/>
</dbReference>
<keyword evidence="10" id="KW-1185">Reference proteome</keyword>
<evidence type="ECO:0000256" key="1">
    <source>
        <dbReference type="ARBA" id="ARBA00004442"/>
    </source>
</evidence>
<name>A0A399SW35_9BACT</name>
<evidence type="ECO:0000256" key="4">
    <source>
        <dbReference type="ARBA" id="ARBA00022452"/>
    </source>
</evidence>
<dbReference type="GO" id="GO:1990281">
    <property type="term" value="C:efflux pump complex"/>
    <property type="evidence" value="ECO:0007669"/>
    <property type="project" value="TreeGrafter"/>
</dbReference>
<keyword evidence="3" id="KW-0813">Transport</keyword>
<dbReference type="EMBL" id="QWGR01000005">
    <property type="protein sequence ID" value="RIJ48246.1"/>
    <property type="molecule type" value="Genomic_DNA"/>
</dbReference>
<evidence type="ECO:0000256" key="3">
    <source>
        <dbReference type="ARBA" id="ARBA00022448"/>
    </source>
</evidence>
<dbReference type="GO" id="GO:0015562">
    <property type="term" value="F:efflux transmembrane transporter activity"/>
    <property type="evidence" value="ECO:0007669"/>
    <property type="project" value="InterPro"/>
</dbReference>
<feature type="signal peptide" evidence="8">
    <location>
        <begin position="1"/>
        <end position="20"/>
    </location>
</feature>
<comment type="similarity">
    <text evidence="2">Belongs to the outer membrane factor (OMF) (TC 1.B.17) family.</text>
</comment>
<proteinExistence type="inferred from homology"/>
<evidence type="ECO:0000256" key="6">
    <source>
        <dbReference type="ARBA" id="ARBA00023136"/>
    </source>
</evidence>
<evidence type="ECO:0000256" key="5">
    <source>
        <dbReference type="ARBA" id="ARBA00022692"/>
    </source>
</evidence>
<dbReference type="Proteomes" id="UP000265926">
    <property type="component" value="Unassembled WGS sequence"/>
</dbReference>
<dbReference type="OrthoDB" id="9811587at2"/>
<dbReference type="InterPro" id="IPR051906">
    <property type="entry name" value="TolC-like"/>
</dbReference>
<dbReference type="AlphaFoldDB" id="A0A399SW35"/>
<sequence length="446" mass="50254">MNINKIIVSVLLLSFGFGAAAQQKWTLEECIQYAITNNLDVKKSGIQNEINKENLNQSKRNLLPSISMGASGSNSYGKSLDLDRYEYINTSQFYSSFGLSGGIDVFRGFTRQNTISYRKMNYLAGLEDEKMQKYNLAFTVMQGYYNAVYYYGLAEIVKEQKQLSEMNLKRTQKQVDLGLKAKSDLLEMESRLAKEELILIQTQNYYKTAMLDLKQAMNFDPGTDFSIDLLTPEIGIAGAEAKPASDIYTGALDFYPTIKAQELRTKAAQKNLSIAKGILWPSLTASGGYSSYYFKTKGSDNTATLRDQFKNNAGQSVGLSLNIPVFQRFGLRSDVKLARLSYLQAQTELEKTSQELLNEITQNSQELESFMAEYNQLVKQVDFAQVAYNAAEKKLDQGLISIIELYDSKNILAQAKSDLLRTKLQYTIKQKTIDVYLGKPVFGFLQ</sequence>
<dbReference type="PANTHER" id="PTHR30026">
    <property type="entry name" value="OUTER MEMBRANE PROTEIN TOLC"/>
    <property type="match status" value="1"/>
</dbReference>
<evidence type="ECO:0000313" key="10">
    <source>
        <dbReference type="Proteomes" id="UP000265926"/>
    </source>
</evidence>
<dbReference type="PANTHER" id="PTHR30026:SF20">
    <property type="entry name" value="OUTER MEMBRANE PROTEIN TOLC"/>
    <property type="match status" value="1"/>
</dbReference>
<protein>
    <submittedName>
        <fullName evidence="9">TolC family protein</fullName>
    </submittedName>
</protein>
<organism evidence="9 10">
    <name type="scientific">Maribellus luteus</name>
    <dbReference type="NCBI Taxonomy" id="2305463"/>
    <lineage>
        <taxon>Bacteria</taxon>
        <taxon>Pseudomonadati</taxon>
        <taxon>Bacteroidota</taxon>
        <taxon>Bacteroidia</taxon>
        <taxon>Marinilabiliales</taxon>
        <taxon>Prolixibacteraceae</taxon>
        <taxon>Maribellus</taxon>
    </lineage>
</organism>
<reference evidence="9 10" key="1">
    <citation type="submission" date="2018-08" db="EMBL/GenBank/DDBJ databases">
        <title>Pallidiluteibacterium maritimus gen. nov., sp. nov., isolated from coastal sediment.</title>
        <authorList>
            <person name="Zhou L.Y."/>
        </authorList>
    </citation>
    <scope>NUCLEOTIDE SEQUENCE [LARGE SCALE GENOMIC DNA]</scope>
    <source>
        <strain evidence="9 10">XSD2</strain>
    </source>
</reference>
<dbReference type="SUPFAM" id="SSF56954">
    <property type="entry name" value="Outer membrane efflux proteins (OEP)"/>
    <property type="match status" value="1"/>
</dbReference>
<dbReference type="RefSeq" id="WP_119437977.1">
    <property type="nucleotide sequence ID" value="NZ_QWGR01000005.1"/>
</dbReference>
<dbReference type="InterPro" id="IPR003423">
    <property type="entry name" value="OMP_efflux"/>
</dbReference>
<evidence type="ECO:0000256" key="7">
    <source>
        <dbReference type="ARBA" id="ARBA00023237"/>
    </source>
</evidence>
<evidence type="ECO:0000313" key="9">
    <source>
        <dbReference type="EMBL" id="RIJ48246.1"/>
    </source>
</evidence>
<comment type="caution">
    <text evidence="9">The sequence shown here is derived from an EMBL/GenBank/DDBJ whole genome shotgun (WGS) entry which is preliminary data.</text>
</comment>
<feature type="chain" id="PRO_5017391405" evidence="8">
    <location>
        <begin position="21"/>
        <end position="446"/>
    </location>
</feature>
<comment type="subcellular location">
    <subcellularLocation>
        <location evidence="1">Cell outer membrane</location>
    </subcellularLocation>
</comment>
<gene>
    <name evidence="9" type="ORF">D1614_10970</name>
</gene>
<keyword evidence="5" id="KW-0812">Transmembrane</keyword>
<keyword evidence="6" id="KW-0472">Membrane</keyword>
<dbReference type="Gene3D" id="1.20.1600.10">
    <property type="entry name" value="Outer membrane efflux proteins (OEP)"/>
    <property type="match status" value="1"/>
</dbReference>
<keyword evidence="8" id="KW-0732">Signal</keyword>
<accession>A0A399SW35</accession>
<evidence type="ECO:0000256" key="8">
    <source>
        <dbReference type="SAM" id="SignalP"/>
    </source>
</evidence>
<dbReference type="GO" id="GO:0009279">
    <property type="term" value="C:cell outer membrane"/>
    <property type="evidence" value="ECO:0007669"/>
    <property type="project" value="UniProtKB-SubCell"/>
</dbReference>
<dbReference type="Pfam" id="PF02321">
    <property type="entry name" value="OEP"/>
    <property type="match status" value="2"/>
</dbReference>